<protein>
    <recommendedName>
        <fullName evidence="8">Protein downstream neighbor of son homolog</fullName>
    </recommendedName>
</protein>
<evidence type="ECO:0000256" key="4">
    <source>
        <dbReference type="ARBA" id="ARBA00025806"/>
    </source>
</evidence>
<feature type="region of interest" description="Disordered" evidence="5">
    <location>
        <begin position="313"/>
        <end position="343"/>
    </location>
</feature>
<evidence type="ECO:0000313" key="6">
    <source>
        <dbReference type="EMBL" id="KAK7601105.1"/>
    </source>
</evidence>
<reference evidence="6 7" key="1">
    <citation type="submission" date="2024-03" db="EMBL/GenBank/DDBJ databases">
        <title>Adaptation during the transition from Ophiocordyceps entomopathogen to insect associate is accompanied by gene loss and intensified selection.</title>
        <authorList>
            <person name="Ward C.M."/>
            <person name="Onetto C.A."/>
            <person name="Borneman A.R."/>
        </authorList>
    </citation>
    <scope>NUCLEOTIDE SEQUENCE [LARGE SCALE GENOMIC DNA]</scope>
    <source>
        <strain evidence="6">AWRI1</strain>
        <tissue evidence="6">Single Adult Female</tissue>
    </source>
</reference>
<name>A0AAN9TQU1_9HEMI</name>
<comment type="similarity">
    <text evidence="4">Belongs to the DONSON family.</text>
</comment>
<evidence type="ECO:0000256" key="1">
    <source>
        <dbReference type="ARBA" id="ARBA00004123"/>
    </source>
</evidence>
<accession>A0AAN9TQU1</accession>
<feature type="region of interest" description="Disordered" evidence="5">
    <location>
        <begin position="28"/>
        <end position="65"/>
    </location>
</feature>
<dbReference type="PANTHER" id="PTHR12972">
    <property type="entry name" value="DOWNSTREAM NEIGHBOR OF SON"/>
    <property type="match status" value="1"/>
</dbReference>
<evidence type="ECO:0000256" key="2">
    <source>
        <dbReference type="ARBA" id="ARBA00022473"/>
    </source>
</evidence>
<evidence type="ECO:0000256" key="5">
    <source>
        <dbReference type="SAM" id="MobiDB-lite"/>
    </source>
</evidence>
<feature type="compositionally biased region" description="Basic and acidic residues" evidence="5">
    <location>
        <begin position="28"/>
        <end position="49"/>
    </location>
</feature>
<dbReference type="Proteomes" id="UP001367676">
    <property type="component" value="Unassembled WGS sequence"/>
</dbReference>
<sequence>MESSKTPPNWRRPEDVMRLHKLRLKKRSLDFRMSDSSKNAAKESGEKSTKASVKKNPFKRFEANPNECKRTKFNAETVDDPTADGTLFRLLNFSESQKPLTPIDAQSLSFTNALSALTSPQGVKKDDDQKSKSKESDLFVDWTLRVKVRLMSTQPYPWNQRLKTCEEASGITGFVRCIDTDTENGRINLDTSFNARFHQCCLVWQYPSIPWIDVYPRIGRKSSGSSVISVASVKDKLYKNWLDSFRSLFQLVRAKQCPYFYMITNTFVCLFRAAGLNGYSEINASLSPTTRGFRQLLKDEDIEFTMPLKNGDHKSPVTNDCSDTGYESVDTKEGNDEDEEEGNLIDDDEETDVWLQSMGMAEDDIKKLNATQLESVMDHERLIDESPESLVYVEGVEAQALFNFLVNCKSITATSGSFAGVPPTLLSPVAFTGATLTPLKVRESEIRQNGACYHSMEITGPLLPHTIHNLCDLMRNANLEKFTLTFANVEPSKPFTRATSYHIGTSTASSPVKTPRTPSVFDQQNLSDCGLKPKILSRFCRTEVRQYDSIKYSDFHYSCS</sequence>
<comment type="subcellular location">
    <subcellularLocation>
        <location evidence="1">Nucleus</location>
    </subcellularLocation>
</comment>
<evidence type="ECO:0000256" key="3">
    <source>
        <dbReference type="ARBA" id="ARBA00023242"/>
    </source>
</evidence>
<proteinExistence type="inferred from homology"/>
<comment type="caution">
    <text evidence="6">The sequence shown here is derived from an EMBL/GenBank/DDBJ whole genome shotgun (WGS) entry which is preliminary data.</text>
</comment>
<dbReference type="AlphaFoldDB" id="A0AAN9TQU1"/>
<dbReference type="GO" id="GO:0033260">
    <property type="term" value="P:nuclear DNA replication"/>
    <property type="evidence" value="ECO:0007669"/>
    <property type="project" value="TreeGrafter"/>
</dbReference>
<dbReference type="InterPro" id="IPR024861">
    <property type="entry name" value="Donson"/>
</dbReference>
<evidence type="ECO:0008006" key="8">
    <source>
        <dbReference type="Google" id="ProtNLM"/>
    </source>
</evidence>
<dbReference type="GO" id="GO:0005634">
    <property type="term" value="C:nucleus"/>
    <property type="evidence" value="ECO:0007669"/>
    <property type="project" value="UniProtKB-SubCell"/>
</dbReference>
<keyword evidence="3" id="KW-0539">Nucleus</keyword>
<gene>
    <name evidence="6" type="ORF">V9T40_008546</name>
</gene>
<dbReference type="PRINTS" id="PR02064">
    <property type="entry name" value="DONSON"/>
</dbReference>
<dbReference type="EMBL" id="JBBCAQ010000010">
    <property type="protein sequence ID" value="KAK7601105.1"/>
    <property type="molecule type" value="Genomic_DNA"/>
</dbReference>
<dbReference type="PANTHER" id="PTHR12972:SF0">
    <property type="entry name" value="PROTEIN DOWNSTREAM NEIGHBOR OF SON"/>
    <property type="match status" value="1"/>
</dbReference>
<keyword evidence="2" id="KW-0217">Developmental protein</keyword>
<evidence type="ECO:0000313" key="7">
    <source>
        <dbReference type="Proteomes" id="UP001367676"/>
    </source>
</evidence>
<organism evidence="6 7">
    <name type="scientific">Parthenolecanium corni</name>
    <dbReference type="NCBI Taxonomy" id="536013"/>
    <lineage>
        <taxon>Eukaryota</taxon>
        <taxon>Metazoa</taxon>
        <taxon>Ecdysozoa</taxon>
        <taxon>Arthropoda</taxon>
        <taxon>Hexapoda</taxon>
        <taxon>Insecta</taxon>
        <taxon>Pterygota</taxon>
        <taxon>Neoptera</taxon>
        <taxon>Paraneoptera</taxon>
        <taxon>Hemiptera</taxon>
        <taxon>Sternorrhyncha</taxon>
        <taxon>Coccoidea</taxon>
        <taxon>Coccidae</taxon>
        <taxon>Parthenolecanium</taxon>
    </lineage>
</organism>
<keyword evidence="7" id="KW-1185">Reference proteome</keyword>